<dbReference type="OrthoDB" id="5578001at2759"/>
<reference evidence="1" key="1">
    <citation type="submission" date="2021-03" db="EMBL/GenBank/DDBJ databases">
        <authorList>
            <person name="Tagirdzhanova G."/>
        </authorList>
    </citation>
    <scope>NUCLEOTIDE SEQUENCE</scope>
</reference>
<proteinExistence type="predicted"/>
<accession>A0A8H3IMV9</accession>
<keyword evidence="2" id="KW-1185">Reference proteome</keyword>
<protein>
    <submittedName>
        <fullName evidence="1">Uncharacterized protein</fullName>
    </submittedName>
</protein>
<evidence type="ECO:0000313" key="2">
    <source>
        <dbReference type="Proteomes" id="UP000664169"/>
    </source>
</evidence>
<dbReference type="AlphaFoldDB" id="A0A8H3IMV9"/>
<dbReference type="Proteomes" id="UP000664169">
    <property type="component" value="Unassembled WGS sequence"/>
</dbReference>
<organism evidence="1 2">
    <name type="scientific">Gomphillus americanus</name>
    <dbReference type="NCBI Taxonomy" id="1940652"/>
    <lineage>
        <taxon>Eukaryota</taxon>
        <taxon>Fungi</taxon>
        <taxon>Dikarya</taxon>
        <taxon>Ascomycota</taxon>
        <taxon>Pezizomycotina</taxon>
        <taxon>Lecanoromycetes</taxon>
        <taxon>OSLEUM clade</taxon>
        <taxon>Ostropomycetidae</taxon>
        <taxon>Ostropales</taxon>
        <taxon>Graphidaceae</taxon>
        <taxon>Gomphilloideae</taxon>
        <taxon>Gomphillus</taxon>
    </lineage>
</organism>
<name>A0A8H3IMV9_9LECA</name>
<comment type="caution">
    <text evidence="1">The sequence shown here is derived from an EMBL/GenBank/DDBJ whole genome shotgun (WGS) entry which is preliminary data.</text>
</comment>
<evidence type="ECO:0000313" key="1">
    <source>
        <dbReference type="EMBL" id="CAF9921065.1"/>
    </source>
</evidence>
<sequence>MALQFPSPDVDKLLLPFLNCLPLAFENPQPPPMLLPLLSPVLRQRIRIHSDEYEIWTASWIPFLCWDSVEAEELVSIAQHDISSDKNRILGKLEFGELERASYRKLDEETLQARTRVSELSIAISCTWCTNDTEGGEDGWRISNVGPHRSYSNDDSSSWYPTIDAAYQMYEKDHTQVNQLAANEMHSANGNAHASDGLDDEDTDEDSYWSRYDQRQLESPFGAAVPGQAGIGNLDINEEEDYYNRYDTVQPEIDANDPAEDTTAIGKSSLPGNLLIQQQRQAPEATENKDLVHIRPSSSSSSTVPHLEQFAQHQSQAEIAIQQHISSTIKSLYRLTKGAGIDVADFKRLVENEMECLSLME</sequence>
<dbReference type="EMBL" id="CAJPDQ010000016">
    <property type="protein sequence ID" value="CAF9921065.1"/>
    <property type="molecule type" value="Genomic_DNA"/>
</dbReference>
<gene>
    <name evidence="1" type="ORF">GOMPHAMPRED_002218</name>
</gene>